<evidence type="ECO:0000256" key="15">
    <source>
        <dbReference type="PROSITE-ProRule" id="PRU00228"/>
    </source>
</evidence>
<dbReference type="AlphaFoldDB" id="A0A8C1XTT5"/>
<dbReference type="FunFam" id="1.10.238.10:FF:000014">
    <property type="entry name" value="Dystrobrevin alpha"/>
    <property type="match status" value="1"/>
</dbReference>
<evidence type="ECO:0000313" key="18">
    <source>
        <dbReference type="Ensembl" id="ENSCCRP00015085950.1"/>
    </source>
</evidence>
<keyword evidence="8 15" id="KW-0863">Zinc-finger</keyword>
<evidence type="ECO:0000256" key="14">
    <source>
        <dbReference type="PIRNR" id="PIRNR038204"/>
    </source>
</evidence>
<dbReference type="CDD" id="cd02334">
    <property type="entry name" value="ZZ_dystrophin"/>
    <property type="match status" value="1"/>
</dbReference>
<dbReference type="Pfam" id="PF00569">
    <property type="entry name" value="ZZ"/>
    <property type="match status" value="1"/>
</dbReference>
<dbReference type="PIRSF" id="PIRSF038204">
    <property type="entry name" value="Distrobrevin"/>
    <property type="match status" value="1"/>
</dbReference>
<dbReference type="SMART" id="SM00291">
    <property type="entry name" value="ZnF_ZZ"/>
    <property type="match status" value="1"/>
</dbReference>
<feature type="domain" description="ZZ-type" evidence="17">
    <location>
        <begin position="228"/>
        <end position="284"/>
    </location>
</feature>
<dbReference type="InterPro" id="IPR000433">
    <property type="entry name" value="Znf_ZZ"/>
</dbReference>
<sequence length="605" mass="68731">MLFCIILVARYFWAQNFDVIRLSTYRTACKLRFVQKRCNLHLVDVWNMIEAFRDNGLSTLDHNAEINVSRLETILSSIFYQLNKRLPTTHQINVDQSIGLLLNFMVATYDSEGHGKLTVFAMKAMLATMSGGKILDKLRYIFSQIADSNGVMVFAKFDQFLREVLKLPTAVFEGPSFGYNEHSVRTCFPQQKKILLNTFLDVLMADPPPQCLVWLPLMHRLANVENVFHPVECSYCRSESMMGFRYRCQQCHGYQLCQSCFWRGHASGPHSNQHQMKEHSSWKSPAKKLSHAISKSLDVSLLMLISGIHICHHPSHTPSLSLSLFFLLYVFLLILSLCLDCSTLESPSRLDEEHRLIARYAARLAAEASNSTQCPPADLSFNFDANKQQRQLIAELENKNREILQEIQRLRLEHEQASQPTPEKAQQNPTLLAELRLLRHRKDELERRMSALQESRRELMVQLEGLMRLLKAQTGSSPHSSPSHSASCTMPMPIRSTSAGSTPTHTPQDCLAGVGDDVLDAFSQGVPRNLRNDLLVAADSITNTMSSLVKELHSGTLVHSLLSSKYPLRDLSGNFNSFKTKIFKNNNTVNLQQNEYTFSYCTFIL</sequence>
<evidence type="ECO:0000256" key="12">
    <source>
        <dbReference type="ARBA" id="ARBA00023136"/>
    </source>
</evidence>
<dbReference type="FunFam" id="1.10.238.10:FF:000016">
    <property type="entry name" value="Dystrobrevin alpha"/>
    <property type="match status" value="1"/>
</dbReference>
<dbReference type="PANTHER" id="PTHR12268:SF22">
    <property type="entry name" value="DYSTROBREVIN BETA"/>
    <property type="match status" value="1"/>
</dbReference>
<keyword evidence="5 14" id="KW-0963">Cytoplasm</keyword>
<dbReference type="InterPro" id="IPR015154">
    <property type="entry name" value="EF-hand_dom_typ2"/>
</dbReference>
<accession>A0A8C1XTT5</accession>
<proteinExistence type="inferred from homology"/>
<dbReference type="InterPro" id="IPR017432">
    <property type="entry name" value="Distrobrevin"/>
</dbReference>
<keyword evidence="12" id="KW-0472">Membrane</keyword>
<keyword evidence="10" id="KW-0770">Synapse</keyword>
<keyword evidence="9" id="KW-0862">Zinc</keyword>
<evidence type="ECO:0000256" key="6">
    <source>
        <dbReference type="ARBA" id="ARBA00022553"/>
    </source>
</evidence>
<dbReference type="Ensembl" id="ENSCCRT00015088739.1">
    <property type="protein sequence ID" value="ENSCCRP00015085950.1"/>
    <property type="gene ID" value="ENSCCRG00015031605.1"/>
</dbReference>
<dbReference type="InterPro" id="IPR015153">
    <property type="entry name" value="EF-hand_dom_typ1"/>
</dbReference>
<dbReference type="InterPro" id="IPR043145">
    <property type="entry name" value="Znf_ZZ_sf"/>
</dbReference>
<evidence type="ECO:0000256" key="1">
    <source>
        <dbReference type="ARBA" id="ARBA00004236"/>
    </source>
</evidence>
<reference evidence="18" key="1">
    <citation type="submission" date="2025-08" db="UniProtKB">
        <authorList>
            <consortium name="Ensembl"/>
        </authorList>
    </citation>
    <scope>IDENTIFICATION</scope>
</reference>
<keyword evidence="4" id="KW-1003">Cell membrane</keyword>
<dbReference type="PROSITE" id="PS01357">
    <property type="entry name" value="ZF_ZZ_1"/>
    <property type="match status" value="1"/>
</dbReference>
<name>A0A8C1XTT5_CYPCA</name>
<dbReference type="Gene3D" id="1.10.238.10">
    <property type="entry name" value="EF-hand"/>
    <property type="match status" value="2"/>
</dbReference>
<dbReference type="FunFam" id="3.30.60.90:FF:000002">
    <property type="entry name" value="Dystrobrevin alpha"/>
    <property type="match status" value="1"/>
</dbReference>
<evidence type="ECO:0000259" key="17">
    <source>
        <dbReference type="PROSITE" id="PS50135"/>
    </source>
</evidence>
<dbReference type="PROSITE" id="PS50135">
    <property type="entry name" value="ZF_ZZ_2"/>
    <property type="match status" value="1"/>
</dbReference>
<evidence type="ECO:0000256" key="16">
    <source>
        <dbReference type="SAM" id="Coils"/>
    </source>
</evidence>
<evidence type="ECO:0000256" key="11">
    <source>
        <dbReference type="ARBA" id="ARBA00023054"/>
    </source>
</evidence>
<evidence type="ECO:0000256" key="10">
    <source>
        <dbReference type="ARBA" id="ARBA00023018"/>
    </source>
</evidence>
<evidence type="ECO:0000256" key="5">
    <source>
        <dbReference type="ARBA" id="ARBA00022490"/>
    </source>
</evidence>
<dbReference type="InterPro" id="IPR011992">
    <property type="entry name" value="EF-hand-dom_pair"/>
</dbReference>
<dbReference type="GO" id="GO:0045202">
    <property type="term" value="C:synapse"/>
    <property type="evidence" value="ECO:0007669"/>
    <property type="project" value="UniProtKB-SubCell"/>
</dbReference>
<dbReference type="GO" id="GO:0008270">
    <property type="term" value="F:zinc ion binding"/>
    <property type="evidence" value="ECO:0007669"/>
    <property type="project" value="UniProtKB-KW"/>
</dbReference>
<evidence type="ECO:0000256" key="2">
    <source>
        <dbReference type="ARBA" id="ARBA00004496"/>
    </source>
</evidence>
<keyword evidence="11 16" id="KW-0175">Coiled coil</keyword>
<evidence type="ECO:0000313" key="19">
    <source>
        <dbReference type="Proteomes" id="UP000694700"/>
    </source>
</evidence>
<evidence type="ECO:0000256" key="4">
    <source>
        <dbReference type="ARBA" id="ARBA00022475"/>
    </source>
</evidence>
<protein>
    <recommendedName>
        <fullName evidence="14">Dystrobrevin</fullName>
    </recommendedName>
</protein>
<dbReference type="GO" id="GO:0005886">
    <property type="term" value="C:plasma membrane"/>
    <property type="evidence" value="ECO:0007669"/>
    <property type="project" value="UniProtKB-SubCell"/>
</dbReference>
<feature type="coiled-coil region" evidence="16">
    <location>
        <begin position="382"/>
        <end position="462"/>
    </location>
</feature>
<comment type="similarity">
    <text evidence="3 14">Belongs to the dystrophin family. Dystrobrevin subfamily.</text>
</comment>
<dbReference type="Pfam" id="PF09068">
    <property type="entry name" value="EF-hand_2"/>
    <property type="match status" value="1"/>
</dbReference>
<dbReference type="InterPro" id="IPR050774">
    <property type="entry name" value="KCMF1/Dystrophin"/>
</dbReference>
<dbReference type="Pfam" id="PF09069">
    <property type="entry name" value="EF-hand_3"/>
    <property type="match status" value="1"/>
</dbReference>
<evidence type="ECO:0000256" key="13">
    <source>
        <dbReference type="ARBA" id="ARBA00034103"/>
    </source>
</evidence>
<evidence type="ECO:0000256" key="9">
    <source>
        <dbReference type="ARBA" id="ARBA00022833"/>
    </source>
</evidence>
<dbReference type="CDD" id="cd16244">
    <property type="entry name" value="EFh_DTN"/>
    <property type="match status" value="1"/>
</dbReference>
<dbReference type="Proteomes" id="UP000694700">
    <property type="component" value="Unplaced"/>
</dbReference>
<dbReference type="GO" id="GO:0099536">
    <property type="term" value="P:synaptic signaling"/>
    <property type="evidence" value="ECO:0007669"/>
    <property type="project" value="TreeGrafter"/>
</dbReference>
<dbReference type="SUPFAM" id="SSF47473">
    <property type="entry name" value="EF-hand"/>
    <property type="match status" value="2"/>
</dbReference>
<evidence type="ECO:0000256" key="3">
    <source>
        <dbReference type="ARBA" id="ARBA00009563"/>
    </source>
</evidence>
<comment type="subcellular location">
    <subcellularLocation>
        <location evidence="1">Cell membrane</location>
    </subcellularLocation>
    <subcellularLocation>
        <location evidence="2 14">Cytoplasm</location>
    </subcellularLocation>
    <subcellularLocation>
        <location evidence="13">Synapse</location>
    </subcellularLocation>
</comment>
<evidence type="ECO:0000256" key="7">
    <source>
        <dbReference type="ARBA" id="ARBA00022723"/>
    </source>
</evidence>
<evidence type="ECO:0000256" key="8">
    <source>
        <dbReference type="ARBA" id="ARBA00022771"/>
    </source>
</evidence>
<dbReference type="PANTHER" id="PTHR12268">
    <property type="entry name" value="E3 UBIQUITIN-PROTEIN LIGASE KCMF1"/>
    <property type="match status" value="1"/>
</dbReference>
<dbReference type="GO" id="GO:0005737">
    <property type="term" value="C:cytoplasm"/>
    <property type="evidence" value="ECO:0007669"/>
    <property type="project" value="UniProtKB-SubCell"/>
</dbReference>
<organism evidence="18 19">
    <name type="scientific">Cyprinus carpio</name>
    <name type="common">Common carp</name>
    <dbReference type="NCBI Taxonomy" id="7962"/>
    <lineage>
        <taxon>Eukaryota</taxon>
        <taxon>Metazoa</taxon>
        <taxon>Chordata</taxon>
        <taxon>Craniata</taxon>
        <taxon>Vertebrata</taxon>
        <taxon>Euteleostomi</taxon>
        <taxon>Actinopterygii</taxon>
        <taxon>Neopterygii</taxon>
        <taxon>Teleostei</taxon>
        <taxon>Ostariophysi</taxon>
        <taxon>Cypriniformes</taxon>
        <taxon>Cyprinidae</taxon>
        <taxon>Cyprininae</taxon>
        <taxon>Cyprinus</taxon>
    </lineage>
</organism>
<dbReference type="SUPFAM" id="SSF57850">
    <property type="entry name" value="RING/U-box"/>
    <property type="match status" value="1"/>
</dbReference>
<keyword evidence="7" id="KW-0479">Metal-binding</keyword>
<dbReference type="Gene3D" id="3.30.60.90">
    <property type="match status" value="1"/>
</dbReference>
<keyword evidence="6" id="KW-0597">Phosphoprotein</keyword>